<accession>A0A0S2I399</accession>
<dbReference type="KEGG" id="blq:L21SP5_03186"/>
<name>A0A0S2I399_9BACT</name>
<dbReference type="Proteomes" id="UP000064893">
    <property type="component" value="Chromosome"/>
</dbReference>
<dbReference type="EMBL" id="CP013118">
    <property type="protein sequence ID" value="ALO16801.1"/>
    <property type="molecule type" value="Genomic_DNA"/>
</dbReference>
<evidence type="ECO:0000313" key="2">
    <source>
        <dbReference type="Proteomes" id="UP000064893"/>
    </source>
</evidence>
<dbReference type="STRING" id="1307839.L21SP5_03186"/>
<gene>
    <name evidence="1" type="ORF">L21SP5_03186</name>
</gene>
<keyword evidence="2" id="KW-1185">Reference proteome</keyword>
<dbReference type="AlphaFoldDB" id="A0A0S2I399"/>
<reference evidence="1 2" key="1">
    <citation type="submission" date="2015-11" db="EMBL/GenBank/DDBJ databases">
        <title>Description and complete genome sequence of a novel strain predominating in hypersaline microbial mats and representing a new family of the Bacteriodetes phylum.</title>
        <authorList>
            <person name="Spring S."/>
            <person name="Bunk B."/>
            <person name="Sproer C."/>
            <person name="Klenk H.-P."/>
        </authorList>
    </citation>
    <scope>NUCLEOTIDE SEQUENCE [LARGE SCALE GENOMIC DNA]</scope>
    <source>
        <strain evidence="1 2">L21-Spi-D4</strain>
    </source>
</reference>
<proteinExistence type="predicted"/>
<organism evidence="1 2">
    <name type="scientific">Salinivirga cyanobacteriivorans</name>
    <dbReference type="NCBI Taxonomy" id="1307839"/>
    <lineage>
        <taxon>Bacteria</taxon>
        <taxon>Pseudomonadati</taxon>
        <taxon>Bacteroidota</taxon>
        <taxon>Bacteroidia</taxon>
        <taxon>Bacteroidales</taxon>
        <taxon>Salinivirgaceae</taxon>
        <taxon>Salinivirga</taxon>
    </lineage>
</organism>
<sequence>MYLKTNILLCLLIIIFCQSVFSQICGEYDSINKTNAMDNQIVNDLPEPVVKYFSYVLPNKEKRISEVYLKHSGFFKTSLKSKWIKIKGEQHFLTKQPEFKWIGRTLMFKAVDQFINGKGSLKVRLFSLFPIVNEQGKHVDEAELLRWLGESVWFPTNLLPSENLKWLAIDSSSAKLTYSYKGLEVYYIVRFNENGEIIQLETERYMEKGRLEKWIGKVAEYKEFNGIKIPTHIEAIWKLNSGDFKYADFYVDTIEYEY</sequence>
<dbReference type="Pfam" id="PF20181">
    <property type="entry name" value="DUF6544"/>
    <property type="match status" value="1"/>
</dbReference>
<evidence type="ECO:0000313" key="1">
    <source>
        <dbReference type="EMBL" id="ALO16801.1"/>
    </source>
</evidence>
<dbReference type="InterPro" id="IPR046674">
    <property type="entry name" value="DUF6544"/>
</dbReference>
<protein>
    <recommendedName>
        <fullName evidence="3">Outer membrane lipoprotein-sorting protein</fullName>
    </recommendedName>
</protein>
<evidence type="ECO:0008006" key="3">
    <source>
        <dbReference type="Google" id="ProtNLM"/>
    </source>
</evidence>